<organism evidence="1 2">
    <name type="scientific">Ficus carica</name>
    <name type="common">Common fig</name>
    <dbReference type="NCBI Taxonomy" id="3494"/>
    <lineage>
        <taxon>Eukaryota</taxon>
        <taxon>Viridiplantae</taxon>
        <taxon>Streptophyta</taxon>
        <taxon>Embryophyta</taxon>
        <taxon>Tracheophyta</taxon>
        <taxon>Spermatophyta</taxon>
        <taxon>Magnoliopsida</taxon>
        <taxon>eudicotyledons</taxon>
        <taxon>Gunneridae</taxon>
        <taxon>Pentapetalae</taxon>
        <taxon>rosids</taxon>
        <taxon>fabids</taxon>
        <taxon>Rosales</taxon>
        <taxon>Moraceae</taxon>
        <taxon>Ficeae</taxon>
        <taxon>Ficus</taxon>
    </lineage>
</organism>
<accession>A0AA87YZS7</accession>
<evidence type="ECO:0000313" key="2">
    <source>
        <dbReference type="Proteomes" id="UP001187192"/>
    </source>
</evidence>
<proteinExistence type="predicted"/>
<name>A0AA87YZS7_FICCA</name>
<evidence type="ECO:0000313" key="1">
    <source>
        <dbReference type="EMBL" id="GMN26703.1"/>
    </source>
</evidence>
<keyword evidence="2" id="KW-1185">Reference proteome</keyword>
<dbReference type="Proteomes" id="UP001187192">
    <property type="component" value="Unassembled WGS sequence"/>
</dbReference>
<reference evidence="1" key="1">
    <citation type="submission" date="2023-07" db="EMBL/GenBank/DDBJ databases">
        <title>draft genome sequence of fig (Ficus carica).</title>
        <authorList>
            <person name="Takahashi T."/>
            <person name="Nishimura K."/>
        </authorList>
    </citation>
    <scope>NUCLEOTIDE SEQUENCE</scope>
</reference>
<dbReference type="AlphaFoldDB" id="A0AA87YZS7"/>
<dbReference type="EMBL" id="BTGU01005655">
    <property type="protein sequence ID" value="GMN26703.1"/>
    <property type="molecule type" value="Genomic_DNA"/>
</dbReference>
<gene>
    <name evidence="1" type="ORF">TIFTF001_047825</name>
</gene>
<comment type="caution">
    <text evidence="1">The sequence shown here is derived from an EMBL/GenBank/DDBJ whole genome shotgun (WGS) entry which is preliminary data.</text>
</comment>
<sequence length="129" mass="13469">MGLHFRPLNNVHDHIGLLNFIVNPNGFTVQPSCCTSVSSVASPGRESRPPLYRRPCAAVSGSGACSSIPSTICIVAVAPVSEPPLSLRSAFSKQTSPTSLAADEAPCEEVEATANPLADYPLFPSSETT</sequence>
<protein>
    <submittedName>
        <fullName evidence="1">Uncharacterized protein</fullName>
    </submittedName>
</protein>